<evidence type="ECO:0000313" key="2">
    <source>
        <dbReference type="Proteomes" id="UP001202134"/>
    </source>
</evidence>
<reference evidence="1 2" key="1">
    <citation type="submission" date="2022-01" db="EMBL/GenBank/DDBJ databases">
        <title>Whole genome-based taxonomy of the Shewanellaceae.</title>
        <authorList>
            <person name="Martin-Rodriguez A.J."/>
        </authorList>
    </citation>
    <scope>NUCLEOTIDE SEQUENCE [LARGE SCALE GENOMIC DNA]</scope>
    <source>
        <strain evidence="1 2">DSM 24955</strain>
    </source>
</reference>
<proteinExistence type="predicted"/>
<dbReference type="Proteomes" id="UP001202134">
    <property type="component" value="Unassembled WGS sequence"/>
</dbReference>
<dbReference type="InterPro" id="IPR007263">
    <property type="entry name" value="DCC1-like"/>
</dbReference>
<dbReference type="PANTHER" id="PTHR33639">
    <property type="entry name" value="THIOL-DISULFIDE OXIDOREDUCTASE DCC"/>
    <property type="match status" value="1"/>
</dbReference>
<dbReference type="Pfam" id="PF04134">
    <property type="entry name" value="DCC1-like"/>
    <property type="match status" value="1"/>
</dbReference>
<dbReference type="EMBL" id="JAKIKU010000001">
    <property type="protein sequence ID" value="MCL1043735.1"/>
    <property type="molecule type" value="Genomic_DNA"/>
</dbReference>
<dbReference type="PANTHER" id="PTHR33639:SF2">
    <property type="entry name" value="DUF393 DOMAIN-CONTAINING PROTEIN"/>
    <property type="match status" value="1"/>
</dbReference>
<accession>A0ABT0KIS6</accession>
<name>A0ABT0KIS6_9GAMM</name>
<gene>
    <name evidence="1" type="ORF">L2737_00080</name>
</gene>
<dbReference type="InterPro" id="IPR052927">
    <property type="entry name" value="DCC_oxidoreductase"/>
</dbReference>
<sequence length="133" mass="15498">MKTQHIIIFDGVCNLCNGAVNFIIKRDHKDVFAFTPMQSETARALMTEYQLENIGFDSFILIKDGKYLLRSDAALEITKDLSGLWFLCRVFKVLPTGFQDYFYRVLAHNRYRIFGKKETCMLPTPELKSKFLK</sequence>
<protein>
    <submittedName>
        <fullName evidence="1">Thiol-disulfide oxidoreductase DCC family protein</fullName>
    </submittedName>
</protein>
<organism evidence="1 2">
    <name type="scientific">Shewanella electrodiphila</name>
    <dbReference type="NCBI Taxonomy" id="934143"/>
    <lineage>
        <taxon>Bacteria</taxon>
        <taxon>Pseudomonadati</taxon>
        <taxon>Pseudomonadota</taxon>
        <taxon>Gammaproteobacteria</taxon>
        <taxon>Alteromonadales</taxon>
        <taxon>Shewanellaceae</taxon>
        <taxon>Shewanella</taxon>
    </lineage>
</organism>
<dbReference type="RefSeq" id="WP_248954369.1">
    <property type="nucleotide sequence ID" value="NZ_JAKIKU010000001.1"/>
</dbReference>
<evidence type="ECO:0000313" key="1">
    <source>
        <dbReference type="EMBL" id="MCL1043735.1"/>
    </source>
</evidence>
<comment type="caution">
    <text evidence="1">The sequence shown here is derived from an EMBL/GenBank/DDBJ whole genome shotgun (WGS) entry which is preliminary data.</text>
</comment>
<keyword evidence="2" id="KW-1185">Reference proteome</keyword>